<comment type="caution">
    <text evidence="2">The sequence shown here is derived from an EMBL/GenBank/DDBJ whole genome shotgun (WGS) entry which is preliminary data.</text>
</comment>
<keyword evidence="1" id="KW-0472">Membrane</keyword>
<accession>A0A0S7XUH2</accession>
<feature type="transmembrane region" description="Helical" evidence="1">
    <location>
        <begin position="59"/>
        <end position="76"/>
    </location>
</feature>
<sequence length="106" mass="12621">MNIKYFIYKVKFSVKADEVKAGSEEMKKLILSLLVLTFFISASAYAYSDYNAFSPSWDFYYYHFNIIGYPVYNALLERYDFYDINDSYCGCLSYNPLLEKWEYFGL</sequence>
<feature type="transmembrane region" description="Helical" evidence="1">
    <location>
        <begin position="29"/>
        <end position="47"/>
    </location>
</feature>
<evidence type="ECO:0000313" key="2">
    <source>
        <dbReference type="EMBL" id="KPJ66096.1"/>
    </source>
</evidence>
<dbReference type="Proteomes" id="UP000051861">
    <property type="component" value="Unassembled WGS sequence"/>
</dbReference>
<gene>
    <name evidence="2" type="ORF">AMJ44_08950</name>
</gene>
<dbReference type="AlphaFoldDB" id="A0A0S7XUH2"/>
<reference evidence="2 3" key="1">
    <citation type="journal article" date="2015" name="Microbiome">
        <title>Genomic resolution of linkages in carbon, nitrogen, and sulfur cycling among widespread estuary sediment bacteria.</title>
        <authorList>
            <person name="Baker B.J."/>
            <person name="Lazar C.S."/>
            <person name="Teske A.P."/>
            <person name="Dick G.J."/>
        </authorList>
    </citation>
    <scope>NUCLEOTIDE SEQUENCE [LARGE SCALE GENOMIC DNA]</scope>
    <source>
        <strain evidence="2">DG_54_3</strain>
    </source>
</reference>
<evidence type="ECO:0000313" key="3">
    <source>
        <dbReference type="Proteomes" id="UP000051861"/>
    </source>
</evidence>
<proteinExistence type="predicted"/>
<keyword evidence="1" id="KW-1133">Transmembrane helix</keyword>
<protein>
    <submittedName>
        <fullName evidence="2">Uncharacterized protein</fullName>
    </submittedName>
</protein>
<dbReference type="EMBL" id="LIZX01000091">
    <property type="protein sequence ID" value="KPJ66096.1"/>
    <property type="molecule type" value="Genomic_DNA"/>
</dbReference>
<evidence type="ECO:0000256" key="1">
    <source>
        <dbReference type="SAM" id="Phobius"/>
    </source>
</evidence>
<name>A0A0S7XUH2_UNCSA</name>
<keyword evidence="1" id="KW-0812">Transmembrane</keyword>
<organism evidence="2 3">
    <name type="scientific">candidate division WOR-1 bacterium DG_54_3</name>
    <dbReference type="NCBI Taxonomy" id="1703775"/>
    <lineage>
        <taxon>Bacteria</taxon>
        <taxon>Bacillati</taxon>
        <taxon>Saganbacteria</taxon>
    </lineage>
</organism>